<keyword evidence="2" id="KW-1185">Reference proteome</keyword>
<reference evidence="1 2" key="1">
    <citation type="journal article" date="2020" name="Nature">
        <title>Six reference-quality genomes reveal evolution of bat adaptations.</title>
        <authorList>
            <person name="Jebb D."/>
            <person name="Huang Z."/>
            <person name="Pippel M."/>
            <person name="Hughes G.M."/>
            <person name="Lavrichenko K."/>
            <person name="Devanna P."/>
            <person name="Winkler S."/>
            <person name="Jermiin L.S."/>
            <person name="Skirmuntt E.C."/>
            <person name="Katzourakis A."/>
            <person name="Burkitt-Gray L."/>
            <person name="Ray D.A."/>
            <person name="Sullivan K.A.M."/>
            <person name="Roscito J.G."/>
            <person name="Kirilenko B.M."/>
            <person name="Davalos L.M."/>
            <person name="Corthals A.P."/>
            <person name="Power M.L."/>
            <person name="Jones G."/>
            <person name="Ransome R.D."/>
            <person name="Dechmann D.K.N."/>
            <person name="Locatelli A.G."/>
            <person name="Puechmaille S.J."/>
            <person name="Fedrigo O."/>
            <person name="Jarvis E.D."/>
            <person name="Hiller M."/>
            <person name="Vernes S.C."/>
            <person name="Myers E.W."/>
            <person name="Teeling E.C."/>
        </authorList>
    </citation>
    <scope>NUCLEOTIDE SEQUENCE [LARGE SCALE GENOMIC DNA]</scope>
    <source>
        <strain evidence="1">MRouAeg1</strain>
        <tissue evidence="1">Muscle</tissue>
    </source>
</reference>
<sequence length="196" mass="20762">MVCNPQCDRRWCWGVGGLLDGRAPQQATCHSQGMLLSVPHLNGREAPLCPPRPPGAAARSPAAPLRASAASRRPGCEWPGLARTPSWLSSLGCPPLPPPATFALSLPYTYKIMGCPAARVGGMGREKWACGRGRSDPSPEGAVLIPQVNARLAPQPTQAAGPSLCPPSSCRAEDPIFQVAPPFLHSENLFHSRDHP</sequence>
<evidence type="ECO:0000313" key="2">
    <source>
        <dbReference type="Proteomes" id="UP000593571"/>
    </source>
</evidence>
<protein>
    <submittedName>
        <fullName evidence="1">Uncharacterized protein</fullName>
    </submittedName>
</protein>
<comment type="caution">
    <text evidence="1">The sequence shown here is derived from an EMBL/GenBank/DDBJ whole genome shotgun (WGS) entry which is preliminary data.</text>
</comment>
<evidence type="ECO:0000313" key="1">
    <source>
        <dbReference type="EMBL" id="KAF6410747.1"/>
    </source>
</evidence>
<dbReference type="AlphaFoldDB" id="A0A7J8CIT2"/>
<dbReference type="EMBL" id="JACASE010000014">
    <property type="protein sequence ID" value="KAF6410747.1"/>
    <property type="molecule type" value="Genomic_DNA"/>
</dbReference>
<gene>
    <name evidence="1" type="ORF">HJG63_009188</name>
</gene>
<dbReference type="Proteomes" id="UP000593571">
    <property type="component" value="Unassembled WGS sequence"/>
</dbReference>
<organism evidence="1 2">
    <name type="scientific">Rousettus aegyptiacus</name>
    <name type="common">Egyptian fruit bat</name>
    <name type="synonym">Pteropus aegyptiacus</name>
    <dbReference type="NCBI Taxonomy" id="9407"/>
    <lineage>
        <taxon>Eukaryota</taxon>
        <taxon>Metazoa</taxon>
        <taxon>Chordata</taxon>
        <taxon>Craniata</taxon>
        <taxon>Vertebrata</taxon>
        <taxon>Euteleostomi</taxon>
        <taxon>Mammalia</taxon>
        <taxon>Eutheria</taxon>
        <taxon>Laurasiatheria</taxon>
        <taxon>Chiroptera</taxon>
        <taxon>Yinpterochiroptera</taxon>
        <taxon>Pteropodoidea</taxon>
        <taxon>Pteropodidae</taxon>
        <taxon>Rousettinae</taxon>
        <taxon>Rousettus</taxon>
    </lineage>
</organism>
<name>A0A7J8CIT2_ROUAE</name>
<accession>A0A7J8CIT2</accession>
<proteinExistence type="predicted"/>